<name>A0A512M235_9BACT</name>
<dbReference type="InterPro" id="IPR039425">
    <property type="entry name" value="RNA_pol_sigma-70-like"/>
</dbReference>
<dbReference type="Proteomes" id="UP000321577">
    <property type="component" value="Unassembled WGS sequence"/>
</dbReference>
<gene>
    <name evidence="9" type="primary">sigH</name>
    <name evidence="9" type="ORF">BGE01nite_00590</name>
</gene>
<evidence type="ECO:0000256" key="5">
    <source>
        <dbReference type="ARBA" id="ARBA00023163"/>
    </source>
</evidence>
<evidence type="ECO:0000256" key="6">
    <source>
        <dbReference type="SAM" id="MobiDB-lite"/>
    </source>
</evidence>
<dbReference type="GO" id="GO:0000428">
    <property type="term" value="C:DNA-directed RNA polymerase complex"/>
    <property type="evidence" value="ECO:0007669"/>
    <property type="project" value="UniProtKB-KW"/>
</dbReference>
<dbReference type="EMBL" id="BKAG01000001">
    <property type="protein sequence ID" value="GEP40768.1"/>
    <property type="molecule type" value="Genomic_DNA"/>
</dbReference>
<dbReference type="InterPro" id="IPR013325">
    <property type="entry name" value="RNA_pol_sigma_r2"/>
</dbReference>
<keyword evidence="4" id="KW-0238">DNA-binding</keyword>
<evidence type="ECO:0000313" key="10">
    <source>
        <dbReference type="Proteomes" id="UP000321577"/>
    </source>
</evidence>
<dbReference type="InterPro" id="IPR013324">
    <property type="entry name" value="RNA_pol_sigma_r3/r4-like"/>
</dbReference>
<dbReference type="InterPro" id="IPR014284">
    <property type="entry name" value="RNA_pol_sigma-70_dom"/>
</dbReference>
<evidence type="ECO:0000259" key="8">
    <source>
        <dbReference type="Pfam" id="PF04545"/>
    </source>
</evidence>
<keyword evidence="9" id="KW-0240">DNA-directed RNA polymerase</keyword>
<dbReference type="Gene3D" id="1.10.10.10">
    <property type="entry name" value="Winged helix-like DNA-binding domain superfamily/Winged helix DNA-binding domain"/>
    <property type="match status" value="1"/>
</dbReference>
<dbReference type="AlphaFoldDB" id="A0A512M235"/>
<dbReference type="PANTHER" id="PTHR43133:SF62">
    <property type="entry name" value="RNA POLYMERASE SIGMA FACTOR SIGZ"/>
    <property type="match status" value="1"/>
</dbReference>
<accession>A0A512M235</accession>
<evidence type="ECO:0000256" key="1">
    <source>
        <dbReference type="ARBA" id="ARBA00010641"/>
    </source>
</evidence>
<dbReference type="Pfam" id="PF04542">
    <property type="entry name" value="Sigma70_r2"/>
    <property type="match status" value="1"/>
</dbReference>
<evidence type="ECO:0000259" key="7">
    <source>
        <dbReference type="Pfam" id="PF04542"/>
    </source>
</evidence>
<comment type="caution">
    <text evidence="9">The sequence shown here is derived from an EMBL/GenBank/DDBJ whole genome shotgun (WGS) entry which is preliminary data.</text>
</comment>
<comment type="similarity">
    <text evidence="1">Belongs to the sigma-70 factor family. ECF subfamily.</text>
</comment>
<dbReference type="InterPro" id="IPR007627">
    <property type="entry name" value="RNA_pol_sigma70_r2"/>
</dbReference>
<feature type="domain" description="RNA polymerase sigma-70 region 4" evidence="8">
    <location>
        <begin position="109"/>
        <end position="157"/>
    </location>
</feature>
<dbReference type="CDD" id="cd06171">
    <property type="entry name" value="Sigma70_r4"/>
    <property type="match status" value="1"/>
</dbReference>
<dbReference type="Gene3D" id="1.10.1740.10">
    <property type="match status" value="1"/>
</dbReference>
<reference evidence="9 10" key="1">
    <citation type="submission" date="2019-07" db="EMBL/GenBank/DDBJ databases">
        <title>Whole genome shotgun sequence of Brevifollis gellanilyticus NBRC 108608.</title>
        <authorList>
            <person name="Hosoyama A."/>
            <person name="Uohara A."/>
            <person name="Ohji S."/>
            <person name="Ichikawa N."/>
        </authorList>
    </citation>
    <scope>NUCLEOTIDE SEQUENCE [LARGE SCALE GENOMIC DNA]</scope>
    <source>
        <strain evidence="9 10">NBRC 108608</strain>
    </source>
</reference>
<keyword evidence="2" id="KW-0805">Transcription regulation</keyword>
<dbReference type="OrthoDB" id="190879at2"/>
<sequence length="170" mass="19700">MLTPRQIEQLYDAHAAGLFHYISSIVRCETQAKDLLHDLFLKLQHQGLPNLESERAWLTRLAHHLCIDWMRHHGTRRQAEERSASEPRPLFQPQPDPDAAEFAQRVEKALADLPPEQRSVAHLKLWQGLTFEEIATVQAIPLNTAASRYRYALEKLRSLLRPLYDEIQPP</sequence>
<evidence type="ECO:0000256" key="2">
    <source>
        <dbReference type="ARBA" id="ARBA00023015"/>
    </source>
</evidence>
<dbReference type="GO" id="GO:0006352">
    <property type="term" value="P:DNA-templated transcription initiation"/>
    <property type="evidence" value="ECO:0007669"/>
    <property type="project" value="InterPro"/>
</dbReference>
<evidence type="ECO:0000256" key="3">
    <source>
        <dbReference type="ARBA" id="ARBA00023082"/>
    </source>
</evidence>
<dbReference type="SUPFAM" id="SSF88946">
    <property type="entry name" value="Sigma2 domain of RNA polymerase sigma factors"/>
    <property type="match status" value="1"/>
</dbReference>
<organism evidence="9 10">
    <name type="scientific">Brevifollis gellanilyticus</name>
    <dbReference type="NCBI Taxonomy" id="748831"/>
    <lineage>
        <taxon>Bacteria</taxon>
        <taxon>Pseudomonadati</taxon>
        <taxon>Verrucomicrobiota</taxon>
        <taxon>Verrucomicrobiia</taxon>
        <taxon>Verrucomicrobiales</taxon>
        <taxon>Verrucomicrobiaceae</taxon>
    </lineage>
</organism>
<proteinExistence type="inferred from homology"/>
<dbReference type="SUPFAM" id="SSF88659">
    <property type="entry name" value="Sigma3 and sigma4 domains of RNA polymerase sigma factors"/>
    <property type="match status" value="1"/>
</dbReference>
<keyword evidence="3" id="KW-0731">Sigma factor</keyword>
<feature type="region of interest" description="Disordered" evidence="6">
    <location>
        <begin position="77"/>
        <end position="97"/>
    </location>
</feature>
<keyword evidence="5" id="KW-0804">Transcription</keyword>
<dbReference type="InterPro" id="IPR007630">
    <property type="entry name" value="RNA_pol_sigma70_r4"/>
</dbReference>
<evidence type="ECO:0000256" key="4">
    <source>
        <dbReference type="ARBA" id="ARBA00023125"/>
    </source>
</evidence>
<dbReference type="Pfam" id="PF04545">
    <property type="entry name" value="Sigma70_r4"/>
    <property type="match status" value="1"/>
</dbReference>
<protein>
    <submittedName>
        <fullName evidence="9">DNA-directed RNA polymerase sigma-70 factor</fullName>
    </submittedName>
</protein>
<evidence type="ECO:0000313" key="9">
    <source>
        <dbReference type="EMBL" id="GEP40768.1"/>
    </source>
</evidence>
<keyword evidence="10" id="KW-1185">Reference proteome</keyword>
<dbReference type="PANTHER" id="PTHR43133">
    <property type="entry name" value="RNA POLYMERASE ECF-TYPE SIGMA FACTO"/>
    <property type="match status" value="1"/>
</dbReference>
<dbReference type="GO" id="GO:0016987">
    <property type="term" value="F:sigma factor activity"/>
    <property type="evidence" value="ECO:0007669"/>
    <property type="project" value="UniProtKB-KW"/>
</dbReference>
<dbReference type="InterPro" id="IPR036388">
    <property type="entry name" value="WH-like_DNA-bd_sf"/>
</dbReference>
<feature type="domain" description="RNA polymerase sigma-70 region 2" evidence="7">
    <location>
        <begin position="10"/>
        <end position="74"/>
    </location>
</feature>
<dbReference type="RefSeq" id="WP_146848258.1">
    <property type="nucleotide sequence ID" value="NZ_BKAG01000001.1"/>
</dbReference>
<dbReference type="GO" id="GO:0003677">
    <property type="term" value="F:DNA binding"/>
    <property type="evidence" value="ECO:0007669"/>
    <property type="project" value="UniProtKB-KW"/>
</dbReference>
<dbReference type="NCBIfam" id="TIGR02937">
    <property type="entry name" value="sigma70-ECF"/>
    <property type="match status" value="1"/>
</dbReference>